<dbReference type="Pfam" id="PF19127">
    <property type="entry name" value="Choline_bind_3"/>
    <property type="match status" value="3"/>
</dbReference>
<dbReference type="Pfam" id="PF01510">
    <property type="entry name" value="Amidase_2"/>
    <property type="match status" value="1"/>
</dbReference>
<evidence type="ECO:0000313" key="5">
    <source>
        <dbReference type="EMBL" id="MFC4718638.1"/>
    </source>
</evidence>
<keyword evidence="6" id="KW-1185">Reference proteome</keyword>
<organism evidence="5 6">
    <name type="scientific">Enterococcus lemanii</name>
    <dbReference type="NCBI Taxonomy" id="1159752"/>
    <lineage>
        <taxon>Bacteria</taxon>
        <taxon>Bacillati</taxon>
        <taxon>Bacillota</taxon>
        <taxon>Bacilli</taxon>
        <taxon>Lactobacillales</taxon>
        <taxon>Enterococcaceae</taxon>
        <taxon>Enterococcus</taxon>
    </lineage>
</organism>
<keyword evidence="5" id="KW-0378">Hydrolase</keyword>
<protein>
    <submittedName>
        <fullName evidence="5">N-acetylmuramoyl-L-alanine amidase</fullName>
        <ecNumber evidence="5">3.5.1.28</ecNumber>
    </submittedName>
</protein>
<feature type="repeat" description="Cell wall-binding" evidence="2">
    <location>
        <begin position="484"/>
        <end position="503"/>
    </location>
</feature>
<dbReference type="Proteomes" id="UP001595969">
    <property type="component" value="Unassembled WGS sequence"/>
</dbReference>
<dbReference type="InterPro" id="IPR002502">
    <property type="entry name" value="Amidase_domain"/>
</dbReference>
<feature type="repeat" description="Cell wall-binding" evidence="2">
    <location>
        <begin position="365"/>
        <end position="384"/>
    </location>
</feature>
<dbReference type="SUPFAM" id="SSF55846">
    <property type="entry name" value="N-acetylmuramoyl-L-alanine amidase-like"/>
    <property type="match status" value="1"/>
</dbReference>
<dbReference type="InterPro" id="IPR018337">
    <property type="entry name" value="Cell_wall/Cho-bd_repeat"/>
</dbReference>
<evidence type="ECO:0000313" key="6">
    <source>
        <dbReference type="Proteomes" id="UP001595969"/>
    </source>
</evidence>
<dbReference type="EC" id="3.5.1.28" evidence="5"/>
<dbReference type="CDD" id="cd06583">
    <property type="entry name" value="PGRP"/>
    <property type="match status" value="1"/>
</dbReference>
<proteinExistence type="predicted"/>
<dbReference type="PROSITE" id="PS51170">
    <property type="entry name" value="CW"/>
    <property type="match status" value="7"/>
</dbReference>
<dbReference type="InterPro" id="IPR036505">
    <property type="entry name" value="Amidase/PGRP_sf"/>
</dbReference>
<feature type="chain" id="PRO_5045180946" evidence="3">
    <location>
        <begin position="30"/>
        <end position="544"/>
    </location>
</feature>
<gene>
    <name evidence="5" type="ORF">ACFO5I_02610</name>
</gene>
<accession>A0ABV9MVD9</accession>
<sequence length="544" mass="63101">MFQMKNKFFSCLGKGSLFLLIASANTVYAQDDAGSIELNTTSYEEVNVMATIESEETSLVEDDPYSPIDPSEDQILGDAVQPGEIAPPEESQLMRARAGGLNQEIIYNAERGVFTRPEIKIDWRTYKMFPYKNLVGEDVNTPLGIVIHETANDKSTIWNEIAYMDRNWTSAFVHAFVDQGNIVEIHDPSYGAWGAGKVANQYFIHIELVEHPGNRTAFMKSVLNDAHYAAQKLHQFGLTPSRPSGVYGDPKGTIWSHHEVSSYLGGTNHTDPTGYFKQFGYSMAEFFELVQYEYDRLMWDLSNDSGWKTLSNGNLSFWENGKPVSGWKLINDTYYLFDELEGMKTNWQYLNNYWYYLSPENGKMSKGWKVINSNWYYLNESGDMATDWKKLDSWYYLSKDGAMRIGWQIVNDNWYYLSASGRMGQYWFFQGNSWYYLNSDGAMRTDWKLIDNFWYYFNKSGVMLTNWQYINGHWYYFSLSGNMGIGWHFINGFWYYFSPSGDMRTGWHFINGSWYYLNSSGEMLTGWQNIDGKTYYFNSSGSLR</sequence>
<feature type="signal peptide" evidence="3">
    <location>
        <begin position="1"/>
        <end position="29"/>
    </location>
</feature>
<keyword evidence="3" id="KW-0732">Signal</keyword>
<dbReference type="GO" id="GO:0008745">
    <property type="term" value="F:N-acetylmuramoyl-L-alanine amidase activity"/>
    <property type="evidence" value="ECO:0007669"/>
    <property type="project" value="UniProtKB-EC"/>
</dbReference>
<feature type="repeat" description="Cell wall-binding" evidence="2">
    <location>
        <begin position="504"/>
        <end position="523"/>
    </location>
</feature>
<dbReference type="Gene3D" id="2.10.270.20">
    <property type="match status" value="1"/>
</dbReference>
<dbReference type="Pfam" id="PF01473">
    <property type="entry name" value="Choline_bind_1"/>
    <property type="match status" value="3"/>
</dbReference>
<dbReference type="SMART" id="SM00644">
    <property type="entry name" value="Ami_2"/>
    <property type="match status" value="1"/>
</dbReference>
<dbReference type="Gene3D" id="3.40.80.10">
    <property type="entry name" value="Peptidoglycan recognition protein-like"/>
    <property type="match status" value="1"/>
</dbReference>
<feature type="repeat" description="Cell wall-binding" evidence="2">
    <location>
        <begin position="464"/>
        <end position="483"/>
    </location>
</feature>
<dbReference type="EMBL" id="JBHSGS010000013">
    <property type="protein sequence ID" value="MFC4718638.1"/>
    <property type="molecule type" value="Genomic_DNA"/>
</dbReference>
<evidence type="ECO:0000256" key="3">
    <source>
        <dbReference type="SAM" id="SignalP"/>
    </source>
</evidence>
<reference evidence="6" key="1">
    <citation type="journal article" date="2019" name="Int. J. Syst. Evol. Microbiol.">
        <title>The Global Catalogue of Microorganisms (GCM) 10K type strain sequencing project: providing services to taxonomists for standard genome sequencing and annotation.</title>
        <authorList>
            <consortium name="The Broad Institute Genomics Platform"/>
            <consortium name="The Broad Institute Genome Sequencing Center for Infectious Disease"/>
            <person name="Wu L."/>
            <person name="Ma J."/>
        </authorList>
    </citation>
    <scope>NUCLEOTIDE SEQUENCE [LARGE SCALE GENOMIC DNA]</scope>
    <source>
        <strain evidence="6">CGMCC 1.19032</strain>
    </source>
</reference>
<evidence type="ECO:0000256" key="2">
    <source>
        <dbReference type="PROSITE-ProRule" id="PRU00591"/>
    </source>
</evidence>
<comment type="caution">
    <text evidence="5">The sequence shown here is derived from an EMBL/GenBank/DDBJ whole genome shotgun (WGS) entry which is preliminary data.</text>
</comment>
<evidence type="ECO:0000259" key="4">
    <source>
        <dbReference type="SMART" id="SM00644"/>
    </source>
</evidence>
<dbReference type="RefSeq" id="WP_204655098.1">
    <property type="nucleotide sequence ID" value="NZ_JAFBFD010000056.1"/>
</dbReference>
<feature type="repeat" description="Cell wall-binding" evidence="2">
    <location>
        <begin position="404"/>
        <end position="423"/>
    </location>
</feature>
<feature type="repeat" description="Cell wall-binding" evidence="2">
    <location>
        <begin position="444"/>
        <end position="463"/>
    </location>
</feature>
<feature type="domain" description="N-acetylmuramoyl-L-alanine amidase" evidence="4">
    <location>
        <begin position="129"/>
        <end position="273"/>
    </location>
</feature>
<dbReference type="Gene3D" id="2.10.270.10">
    <property type="entry name" value="Cholin Binding"/>
    <property type="match status" value="4"/>
</dbReference>
<feature type="repeat" description="Cell wall-binding" evidence="2">
    <location>
        <begin position="524"/>
        <end position="543"/>
    </location>
</feature>
<dbReference type="SUPFAM" id="SSF69360">
    <property type="entry name" value="Cell wall binding repeat"/>
    <property type="match status" value="2"/>
</dbReference>
<evidence type="ECO:0000256" key="1">
    <source>
        <dbReference type="ARBA" id="ARBA00022737"/>
    </source>
</evidence>
<name>A0ABV9MVD9_9ENTE</name>
<keyword evidence="1" id="KW-0677">Repeat</keyword>